<reference evidence="4" key="1">
    <citation type="journal article" date="2019" name="Int. J. Syst. Evol. Microbiol.">
        <title>The Global Catalogue of Microorganisms (GCM) 10K type strain sequencing project: providing services to taxonomists for standard genome sequencing and annotation.</title>
        <authorList>
            <consortium name="The Broad Institute Genomics Platform"/>
            <consortium name="The Broad Institute Genome Sequencing Center for Infectious Disease"/>
            <person name="Wu L."/>
            <person name="Ma J."/>
        </authorList>
    </citation>
    <scope>NUCLEOTIDE SEQUENCE [LARGE SCALE GENOMIC DNA]</scope>
    <source>
        <strain evidence="4">CGMCC 1.16306</strain>
    </source>
</reference>
<keyword evidence="2" id="KW-0812">Transmembrane</keyword>
<keyword evidence="2" id="KW-1133">Transmembrane helix</keyword>
<feature type="region of interest" description="Disordered" evidence="1">
    <location>
        <begin position="85"/>
        <end position="110"/>
    </location>
</feature>
<dbReference type="EMBL" id="JBHSFW010000009">
    <property type="protein sequence ID" value="MFC4619463.1"/>
    <property type="molecule type" value="Genomic_DNA"/>
</dbReference>
<keyword evidence="2" id="KW-0472">Membrane</keyword>
<protein>
    <submittedName>
        <fullName evidence="3">DUF4309 domain-containing protein</fullName>
    </submittedName>
</protein>
<accession>A0ABV9GMP1</accession>
<proteinExistence type="predicted"/>
<feature type="transmembrane region" description="Helical" evidence="2">
    <location>
        <begin position="51"/>
        <end position="73"/>
    </location>
</feature>
<sequence length="261" mass="29726">MEDKLKKLRSAMDHTVFQNGEFTEADKNRVREKIHNQHRIFLSNPFHRFGVWLKPVLSVLVCLLLFASGIYIVKQNDIIGGSHQLEDQGHVAPSKRADNPKTFRSEESSKDVSATKLINEITQLAKTGKIKNAAFVAGRTLPQEVKQTWGDPDNSSKTSNGIYITYMQKQVTFGYLDGKPVFDLRSYDNELSKIRLSDIRQTLGKEDSLRNFKGETQDQSILVYNLNNKYQLKWIIQKPTKDNPDPTVNHISVYDKILGGS</sequence>
<gene>
    <name evidence="3" type="ORF">ACFO4N_12145</name>
</gene>
<dbReference type="Proteomes" id="UP001596022">
    <property type="component" value="Unassembled WGS sequence"/>
</dbReference>
<organism evidence="3 4">
    <name type="scientific">Camelliibacillus cellulosilyticus</name>
    <dbReference type="NCBI Taxonomy" id="2174486"/>
    <lineage>
        <taxon>Bacteria</taxon>
        <taxon>Bacillati</taxon>
        <taxon>Bacillota</taxon>
        <taxon>Bacilli</taxon>
        <taxon>Bacillales</taxon>
        <taxon>Sporolactobacillaceae</taxon>
        <taxon>Camelliibacillus</taxon>
    </lineage>
</organism>
<evidence type="ECO:0000313" key="3">
    <source>
        <dbReference type="EMBL" id="MFC4619463.1"/>
    </source>
</evidence>
<evidence type="ECO:0000313" key="4">
    <source>
        <dbReference type="Proteomes" id="UP001596022"/>
    </source>
</evidence>
<dbReference type="Pfam" id="PF14172">
    <property type="entry name" value="DUF4309"/>
    <property type="match status" value="1"/>
</dbReference>
<keyword evidence="4" id="KW-1185">Reference proteome</keyword>
<dbReference type="InterPro" id="IPR025453">
    <property type="entry name" value="DUF4309"/>
</dbReference>
<evidence type="ECO:0000256" key="2">
    <source>
        <dbReference type="SAM" id="Phobius"/>
    </source>
</evidence>
<evidence type="ECO:0000256" key="1">
    <source>
        <dbReference type="SAM" id="MobiDB-lite"/>
    </source>
</evidence>
<dbReference type="RefSeq" id="WP_376846561.1">
    <property type="nucleotide sequence ID" value="NZ_JBHSFW010000009.1"/>
</dbReference>
<comment type="caution">
    <text evidence="3">The sequence shown here is derived from an EMBL/GenBank/DDBJ whole genome shotgun (WGS) entry which is preliminary data.</text>
</comment>
<name>A0ABV9GMP1_9BACL</name>